<dbReference type="EMBL" id="JABFCX010000001">
    <property type="protein sequence ID" value="NNU14777.1"/>
    <property type="molecule type" value="Genomic_DNA"/>
</dbReference>
<accession>A0A7Y3RIQ1</accession>
<protein>
    <submittedName>
        <fullName evidence="3">RHS repeat-associated core domain-containing protein</fullName>
    </submittedName>
</protein>
<dbReference type="RefSeq" id="WP_173195695.1">
    <property type="nucleotide sequence ID" value="NZ_JABFCX010000001.1"/>
</dbReference>
<dbReference type="AlphaFoldDB" id="A0A7Y3RIQ1"/>
<organism evidence="3 4">
    <name type="scientific">Parvularcula mediterranea</name>
    <dbReference type="NCBI Taxonomy" id="2732508"/>
    <lineage>
        <taxon>Bacteria</taxon>
        <taxon>Pseudomonadati</taxon>
        <taxon>Pseudomonadota</taxon>
        <taxon>Alphaproteobacteria</taxon>
        <taxon>Parvularculales</taxon>
        <taxon>Parvularculaceae</taxon>
        <taxon>Parvularcula</taxon>
    </lineage>
</organism>
<gene>
    <name evidence="3" type="ORF">HK107_00380</name>
</gene>
<dbReference type="InterPro" id="IPR050708">
    <property type="entry name" value="T6SS_VgrG/RHS"/>
</dbReference>
<keyword evidence="4" id="KW-1185">Reference proteome</keyword>
<name>A0A7Y3RIQ1_9PROT</name>
<comment type="caution">
    <text evidence="3">The sequence shown here is derived from an EMBL/GenBank/DDBJ whole genome shotgun (WGS) entry which is preliminary data.</text>
</comment>
<evidence type="ECO:0000313" key="3">
    <source>
        <dbReference type="EMBL" id="NNU14777.1"/>
    </source>
</evidence>
<evidence type="ECO:0000313" key="4">
    <source>
        <dbReference type="Proteomes" id="UP000536835"/>
    </source>
</evidence>
<evidence type="ECO:0000256" key="1">
    <source>
        <dbReference type="ARBA" id="ARBA00022737"/>
    </source>
</evidence>
<dbReference type="InterPro" id="IPR022385">
    <property type="entry name" value="Rhs_assc_core"/>
</dbReference>
<dbReference type="InterPro" id="IPR056823">
    <property type="entry name" value="TEN-like_YD-shell"/>
</dbReference>
<feature type="domain" description="Teneurin-like YD-shell" evidence="2">
    <location>
        <begin position="11"/>
        <end position="85"/>
    </location>
</feature>
<reference evidence="3 4" key="1">
    <citation type="submission" date="2020-05" db="EMBL/GenBank/DDBJ databases">
        <title>Parvularcula mediterraneae sp. nov., isolated from polypropylene straw from shallow seawater of the seashore of Laganas in Zakynthos island, Greece.</title>
        <authorList>
            <person name="Szabo I."/>
            <person name="Al-Omari J."/>
            <person name="Rado J."/>
            <person name="Szerdahelyi G.S."/>
        </authorList>
    </citation>
    <scope>NUCLEOTIDE SEQUENCE [LARGE SCALE GENOMIC DNA]</scope>
    <source>
        <strain evidence="3 4">ZS-1/3</strain>
    </source>
</reference>
<dbReference type="PANTHER" id="PTHR32305:SF15">
    <property type="entry name" value="PROTEIN RHSA-RELATED"/>
    <property type="match status" value="1"/>
</dbReference>
<dbReference type="Gene3D" id="2.180.10.10">
    <property type="entry name" value="RHS repeat-associated core"/>
    <property type="match status" value="1"/>
</dbReference>
<dbReference type="Proteomes" id="UP000536835">
    <property type="component" value="Unassembled WGS sequence"/>
</dbReference>
<sequence>MGAHPCYRVASPFGEEWVESGDLTKLTDQPGFTGHVKDTSTGLTSMQARYYDPVIGRFLSTDPVQFSPARTDMFGRYAYAANDPVNKLDPDGRAWGLASKVLKVAIKGGDIGATFAGAAADLKTIRSGTTVSARALAVASLATEVFSPVSARDAKAGAKFAGGAYKKLTGSGKRVAVSSLPRSLCFSALKR</sequence>
<dbReference type="NCBIfam" id="TIGR03696">
    <property type="entry name" value="Rhs_assc_core"/>
    <property type="match status" value="1"/>
</dbReference>
<keyword evidence="1" id="KW-0677">Repeat</keyword>
<proteinExistence type="predicted"/>
<dbReference type="PANTHER" id="PTHR32305">
    <property type="match status" value="1"/>
</dbReference>
<evidence type="ECO:0000259" key="2">
    <source>
        <dbReference type="Pfam" id="PF25023"/>
    </source>
</evidence>
<dbReference type="Pfam" id="PF25023">
    <property type="entry name" value="TEN_YD-shell"/>
    <property type="match status" value="1"/>
</dbReference>